<keyword evidence="2" id="KW-1185">Reference proteome</keyword>
<accession>A0ACD5GVY2</accession>
<sequence length="188" mass="21557">MRVLMSAPNVLILDEPTNDLDVQTLAVLEDYLEDFNGCAIVVSHDRYFLDRTVDNIFAFESGGVLRQYPGNYTVYLDYRKAEEEEANQQAKAEEKKTAKSVEATPVKAKSTNSDKPRKLSFNEKREYERLETQIPELEAQKEAVEKILYNNPPSDFTELQQLTEQLAQLTESIDSATERWLELAERAT</sequence>
<protein>
    <submittedName>
        <fullName evidence="1">Uncharacterized protein</fullName>
    </submittedName>
</protein>
<dbReference type="EMBL" id="CP182909">
    <property type="protein sequence ID" value="XPM64889.1"/>
    <property type="molecule type" value="Genomic_DNA"/>
</dbReference>
<dbReference type="Proteomes" id="UP000095472">
    <property type="component" value="Chromosome"/>
</dbReference>
<evidence type="ECO:0000313" key="2">
    <source>
        <dbReference type="Proteomes" id="UP000095472"/>
    </source>
</evidence>
<organism evidence="1 2">
    <name type="scientific">Desertifilum tharense IPPAS B-1220</name>
    <dbReference type="NCBI Taxonomy" id="1781255"/>
    <lineage>
        <taxon>Bacteria</taxon>
        <taxon>Bacillati</taxon>
        <taxon>Cyanobacteriota</taxon>
        <taxon>Cyanophyceae</taxon>
        <taxon>Desertifilales</taxon>
        <taxon>Desertifilaceae</taxon>
        <taxon>Desertifilum</taxon>
    </lineage>
</organism>
<reference evidence="1 2" key="1">
    <citation type="journal article" date="2016" name="Genome Announc.">
        <title>Draft Genome Sequence of the Thermotolerant Cyanobacterium Desertifilum sp. IPPAS B-1220.</title>
        <authorList>
            <person name="Mironov K.S."/>
            <person name="Sinetova M.A."/>
            <person name="Bolatkhan K."/>
            <person name="Zayadan B.K."/>
            <person name="Ustinova V.V."/>
            <person name="Kupriyanova E.V."/>
            <person name="Skrypnik A.N."/>
            <person name="Gogoleva N.E."/>
            <person name="Gogolev Y.V."/>
            <person name="Los D.A."/>
        </authorList>
    </citation>
    <scope>NUCLEOTIDE SEQUENCE [LARGE SCALE GENOMIC DNA]</scope>
    <source>
        <strain evidence="1 2">IPPAS B-1220</strain>
    </source>
</reference>
<gene>
    <name evidence="1" type="ORF">BH720_002925</name>
</gene>
<evidence type="ECO:0000313" key="1">
    <source>
        <dbReference type="EMBL" id="XPM64889.1"/>
    </source>
</evidence>
<proteinExistence type="predicted"/>
<name>A0ACD5GVY2_9CYAN</name>